<feature type="transmembrane region" description="Helical" evidence="1">
    <location>
        <begin position="73"/>
        <end position="95"/>
    </location>
</feature>
<feature type="transmembrane region" description="Helical" evidence="1">
    <location>
        <begin position="43"/>
        <end position="67"/>
    </location>
</feature>
<feature type="transmembrane region" description="Helical" evidence="1">
    <location>
        <begin position="107"/>
        <end position="131"/>
    </location>
</feature>
<proteinExistence type="predicted"/>
<name>A0A382SA92_9ZZZZ</name>
<feature type="transmembrane region" description="Helical" evidence="1">
    <location>
        <begin position="215"/>
        <end position="235"/>
    </location>
</feature>
<keyword evidence="1" id="KW-0472">Membrane</keyword>
<dbReference type="EMBL" id="UINC01127588">
    <property type="protein sequence ID" value="SVD06803.1"/>
    <property type="molecule type" value="Genomic_DNA"/>
</dbReference>
<keyword evidence="1" id="KW-0812">Transmembrane</keyword>
<dbReference type="PANTHER" id="PTHR30569">
    <property type="entry name" value="CYTOSINE TRANSPORTER CODB"/>
    <property type="match status" value="1"/>
</dbReference>
<gene>
    <name evidence="2" type="ORF">METZ01_LOCUS359657</name>
</gene>
<dbReference type="Gene3D" id="1.10.4160.10">
    <property type="entry name" value="Hydantoin permease"/>
    <property type="match status" value="1"/>
</dbReference>
<accession>A0A382SA92</accession>
<evidence type="ECO:0000256" key="1">
    <source>
        <dbReference type="SAM" id="Phobius"/>
    </source>
</evidence>
<sequence>MPASHNISSHRRTYNKLVANEMMEDFALRFTSRRARKWPYSRIANTALGIVSFMVLEAIGGAITLSYGFVNAAWAIVALIVVVFISGTPISYYAARYGVDIDLLSRGAGFGYAGSTIASLVYASFTFIFFALEAAIMSMALELLLGIPLYIGYAISALIVLPLVSHGIAYISRFQAWSQPVWVVLQLIPLFYVFHHPESSVQGWFAYEGEAGSEAASFNILLFGAASAVLMSLVAQIGEQADFLR</sequence>
<dbReference type="GO" id="GO:0005886">
    <property type="term" value="C:plasma membrane"/>
    <property type="evidence" value="ECO:0007669"/>
    <property type="project" value="TreeGrafter"/>
</dbReference>
<evidence type="ECO:0008006" key="3">
    <source>
        <dbReference type="Google" id="ProtNLM"/>
    </source>
</evidence>
<dbReference type="GO" id="GO:0015209">
    <property type="term" value="F:cytosine transmembrane transporter activity"/>
    <property type="evidence" value="ECO:0007669"/>
    <property type="project" value="InterPro"/>
</dbReference>
<dbReference type="InterPro" id="IPR030191">
    <property type="entry name" value="CodB"/>
</dbReference>
<feature type="non-terminal residue" evidence="2">
    <location>
        <position position="245"/>
    </location>
</feature>
<feature type="transmembrane region" description="Helical" evidence="1">
    <location>
        <begin position="143"/>
        <end position="164"/>
    </location>
</feature>
<reference evidence="2" key="1">
    <citation type="submission" date="2018-05" db="EMBL/GenBank/DDBJ databases">
        <authorList>
            <person name="Lanie J.A."/>
            <person name="Ng W.-L."/>
            <person name="Kazmierczak K.M."/>
            <person name="Andrzejewski T.M."/>
            <person name="Davidsen T.M."/>
            <person name="Wayne K.J."/>
            <person name="Tettelin H."/>
            <person name="Glass J.I."/>
            <person name="Rusch D."/>
            <person name="Podicherti R."/>
            <person name="Tsui H.-C.T."/>
            <person name="Winkler M.E."/>
        </authorList>
    </citation>
    <scope>NUCLEOTIDE SEQUENCE</scope>
</reference>
<dbReference type="AlphaFoldDB" id="A0A382SA92"/>
<dbReference type="PANTHER" id="PTHR30569:SF0">
    <property type="entry name" value="CYTOSINE PERMEASE"/>
    <property type="match status" value="1"/>
</dbReference>
<feature type="transmembrane region" description="Helical" evidence="1">
    <location>
        <begin position="176"/>
        <end position="195"/>
    </location>
</feature>
<keyword evidence="1" id="KW-1133">Transmembrane helix</keyword>
<protein>
    <recommendedName>
        <fullName evidence="3">Hybrid sensor histidine kinase/response regulator</fullName>
    </recommendedName>
</protein>
<evidence type="ECO:0000313" key="2">
    <source>
        <dbReference type="EMBL" id="SVD06803.1"/>
    </source>
</evidence>
<organism evidence="2">
    <name type="scientific">marine metagenome</name>
    <dbReference type="NCBI Taxonomy" id="408172"/>
    <lineage>
        <taxon>unclassified sequences</taxon>
        <taxon>metagenomes</taxon>
        <taxon>ecological metagenomes</taxon>
    </lineage>
</organism>